<sequence>MSSISDGNIHSVAATVRLLAQATKNAQGTPLTAYLHHYSTLDNSILPRRLEGLNYNLFTKAQRMRLYYPQLQAFLIHPALRMFVSDRKRIDKALKAFEHSRRKLVYLSQADKKRVSECESVYKDLQDLNERSSLLNARYEFIQGVKKGMIKFP</sequence>
<dbReference type="EMBL" id="AWSO01002966">
    <property type="protein sequence ID" value="ESK80812.1"/>
    <property type="molecule type" value="Genomic_DNA"/>
</dbReference>
<keyword evidence="2" id="KW-1185">Reference proteome</keyword>
<gene>
    <name evidence="1" type="ORF">Moror_15760</name>
</gene>
<accession>V2WGV7</accession>
<comment type="caution">
    <text evidence="1">The sequence shown here is derived from an EMBL/GenBank/DDBJ whole genome shotgun (WGS) entry which is preliminary data.</text>
</comment>
<dbReference type="AlphaFoldDB" id="V2WGV7"/>
<protein>
    <submittedName>
        <fullName evidence="1">Uncharacterized protein</fullName>
    </submittedName>
</protein>
<proteinExistence type="predicted"/>
<dbReference type="Proteomes" id="UP000017559">
    <property type="component" value="Unassembled WGS sequence"/>
</dbReference>
<name>V2WGV7_MONRO</name>
<dbReference type="HOGENOM" id="CLU_1713762_0_0_1"/>
<evidence type="ECO:0000313" key="2">
    <source>
        <dbReference type="Proteomes" id="UP000017559"/>
    </source>
</evidence>
<dbReference type="OrthoDB" id="3003433at2759"/>
<reference evidence="1 2" key="1">
    <citation type="journal article" date="2014" name="BMC Genomics">
        <title>Genome and secretome analysis of the hemibiotrophic fungal pathogen, Moniliophthora roreri, which causes frosty pod rot disease of cacao: mechanisms of the biotrophic and necrotrophic phases.</title>
        <authorList>
            <person name="Meinhardt L.W."/>
            <person name="Costa G.G.L."/>
            <person name="Thomazella D.P.T."/>
            <person name="Teixeira P.J.P.L."/>
            <person name="Carazzolle M.F."/>
            <person name="Schuster S.C."/>
            <person name="Carlson J.E."/>
            <person name="Guiltinan M.J."/>
            <person name="Mieczkowski P."/>
            <person name="Farmer A."/>
            <person name="Ramaraj T."/>
            <person name="Crozier J."/>
            <person name="Davis R.E."/>
            <person name="Shao J."/>
            <person name="Melnick R.L."/>
            <person name="Pereira G.A.G."/>
            <person name="Bailey B.A."/>
        </authorList>
    </citation>
    <scope>NUCLEOTIDE SEQUENCE [LARGE SCALE GENOMIC DNA]</scope>
    <source>
        <strain evidence="1 2">MCA 2997</strain>
    </source>
</reference>
<organism evidence="1 2">
    <name type="scientific">Moniliophthora roreri (strain MCA 2997)</name>
    <name type="common">Cocoa frosty pod rot fungus</name>
    <name type="synonym">Crinipellis roreri</name>
    <dbReference type="NCBI Taxonomy" id="1381753"/>
    <lineage>
        <taxon>Eukaryota</taxon>
        <taxon>Fungi</taxon>
        <taxon>Dikarya</taxon>
        <taxon>Basidiomycota</taxon>
        <taxon>Agaricomycotina</taxon>
        <taxon>Agaricomycetes</taxon>
        <taxon>Agaricomycetidae</taxon>
        <taxon>Agaricales</taxon>
        <taxon>Marasmiineae</taxon>
        <taxon>Marasmiaceae</taxon>
        <taxon>Moniliophthora</taxon>
    </lineage>
</organism>
<evidence type="ECO:0000313" key="1">
    <source>
        <dbReference type="EMBL" id="ESK80812.1"/>
    </source>
</evidence>
<dbReference type="KEGG" id="mrr:Moror_15760"/>